<protein>
    <submittedName>
        <fullName evidence="1">Uncharacterized protein</fullName>
    </submittedName>
</protein>
<sequence length="131" mass="15461">MRETTWLIFAPNVKAIRLFWCKELEEVISKEILCEVSEKMDNLNPFSKLQSLEIFGAEILKSIYWKALLSPQLKKIDVMKCPNLQKLPLDSNSTEGRKLVIRGQEDWWKELQWEDEATRNAFLLCFEPLQD</sequence>
<dbReference type="Proteomes" id="UP001281410">
    <property type="component" value="Unassembled WGS sequence"/>
</dbReference>
<accession>A0AAE0AK87</accession>
<organism evidence="1 2">
    <name type="scientific">Dipteronia sinensis</name>
    <dbReference type="NCBI Taxonomy" id="43782"/>
    <lineage>
        <taxon>Eukaryota</taxon>
        <taxon>Viridiplantae</taxon>
        <taxon>Streptophyta</taxon>
        <taxon>Embryophyta</taxon>
        <taxon>Tracheophyta</taxon>
        <taxon>Spermatophyta</taxon>
        <taxon>Magnoliopsida</taxon>
        <taxon>eudicotyledons</taxon>
        <taxon>Gunneridae</taxon>
        <taxon>Pentapetalae</taxon>
        <taxon>rosids</taxon>
        <taxon>malvids</taxon>
        <taxon>Sapindales</taxon>
        <taxon>Sapindaceae</taxon>
        <taxon>Hippocastanoideae</taxon>
        <taxon>Acereae</taxon>
        <taxon>Dipteronia</taxon>
    </lineage>
</organism>
<gene>
    <name evidence="1" type="ORF">Dsin_013583</name>
</gene>
<proteinExistence type="predicted"/>
<dbReference type="EMBL" id="JANJYJ010000004">
    <property type="protein sequence ID" value="KAK3219613.1"/>
    <property type="molecule type" value="Genomic_DNA"/>
</dbReference>
<evidence type="ECO:0000313" key="2">
    <source>
        <dbReference type="Proteomes" id="UP001281410"/>
    </source>
</evidence>
<dbReference type="InterPro" id="IPR032675">
    <property type="entry name" value="LRR_dom_sf"/>
</dbReference>
<comment type="caution">
    <text evidence="1">The sequence shown here is derived from an EMBL/GenBank/DDBJ whole genome shotgun (WGS) entry which is preliminary data.</text>
</comment>
<reference evidence="1" key="1">
    <citation type="journal article" date="2023" name="Plant J.">
        <title>Genome sequences and population genomics provide insights into the demographic history, inbreeding, and mutation load of two 'living fossil' tree species of Dipteronia.</title>
        <authorList>
            <person name="Feng Y."/>
            <person name="Comes H.P."/>
            <person name="Chen J."/>
            <person name="Zhu S."/>
            <person name="Lu R."/>
            <person name="Zhang X."/>
            <person name="Li P."/>
            <person name="Qiu J."/>
            <person name="Olsen K.M."/>
            <person name="Qiu Y."/>
        </authorList>
    </citation>
    <scope>NUCLEOTIDE SEQUENCE</scope>
    <source>
        <strain evidence="1">NBL</strain>
    </source>
</reference>
<name>A0AAE0AK87_9ROSI</name>
<evidence type="ECO:0000313" key="1">
    <source>
        <dbReference type="EMBL" id="KAK3219613.1"/>
    </source>
</evidence>
<keyword evidence="2" id="KW-1185">Reference proteome</keyword>
<dbReference type="Gene3D" id="3.80.10.10">
    <property type="entry name" value="Ribonuclease Inhibitor"/>
    <property type="match status" value="1"/>
</dbReference>
<dbReference type="AlphaFoldDB" id="A0AAE0AK87"/>